<reference evidence="3 4" key="1">
    <citation type="submission" date="2012-05" db="EMBL/GenBank/DDBJ databases">
        <title>Recombination and specialization in a pathogen metapopulation.</title>
        <authorList>
            <person name="Gardiner A."/>
            <person name="Kemen E."/>
            <person name="Schultz-Larsen T."/>
            <person name="MacLean D."/>
            <person name="Van Oosterhout C."/>
            <person name="Jones J.D.G."/>
        </authorList>
    </citation>
    <scope>NUCLEOTIDE SEQUENCE [LARGE SCALE GENOMIC DNA]</scope>
    <source>
        <strain evidence="3 4">Ac Nc2</strain>
    </source>
</reference>
<dbReference type="PANTHER" id="PTHR21377:SF18">
    <property type="entry name" value="DUF1279 DOMAIN-CONTAINING PROTEIN"/>
    <property type="match status" value="1"/>
</dbReference>
<evidence type="ECO:0000313" key="3">
    <source>
        <dbReference type="EMBL" id="CCI49673.1"/>
    </source>
</evidence>
<dbReference type="InParanoid" id="A0A024GSA6"/>
<evidence type="ECO:0000259" key="2">
    <source>
        <dbReference type="Pfam" id="PF06916"/>
    </source>
</evidence>
<keyword evidence="1" id="KW-0472">Membrane</keyword>
<gene>
    <name evidence="3" type="ORF">BN9_110420</name>
</gene>
<organism evidence="3 4">
    <name type="scientific">Albugo candida</name>
    <dbReference type="NCBI Taxonomy" id="65357"/>
    <lineage>
        <taxon>Eukaryota</taxon>
        <taxon>Sar</taxon>
        <taxon>Stramenopiles</taxon>
        <taxon>Oomycota</taxon>
        <taxon>Peronosporomycetes</taxon>
        <taxon>Albuginales</taxon>
        <taxon>Albuginaceae</taxon>
        <taxon>Albugo</taxon>
    </lineage>
</organism>
<evidence type="ECO:0000256" key="1">
    <source>
        <dbReference type="SAM" id="Phobius"/>
    </source>
</evidence>
<dbReference type="PANTHER" id="PTHR21377">
    <property type="entry name" value="PROTEIN FAM210B, MITOCHONDRIAL"/>
    <property type="match status" value="1"/>
</dbReference>
<name>A0A024GSA6_9STRA</name>
<evidence type="ECO:0000313" key="4">
    <source>
        <dbReference type="Proteomes" id="UP000053237"/>
    </source>
</evidence>
<dbReference type="Proteomes" id="UP000053237">
    <property type="component" value="Unassembled WGS sequence"/>
</dbReference>
<dbReference type="OrthoDB" id="426386at2759"/>
<dbReference type="Pfam" id="PF06916">
    <property type="entry name" value="FAM210A-B_dom"/>
    <property type="match status" value="1"/>
</dbReference>
<dbReference type="EMBL" id="CAIX01000325">
    <property type="protein sequence ID" value="CCI49673.1"/>
    <property type="molecule type" value="Genomic_DNA"/>
</dbReference>
<accession>A0A024GSA6</accession>
<comment type="caution">
    <text evidence="3">The sequence shown here is derived from an EMBL/GenBank/DDBJ whole genome shotgun (WGS) entry which is preliminary data.</text>
</comment>
<dbReference type="InterPro" id="IPR045866">
    <property type="entry name" value="FAM210A/B-like"/>
</dbReference>
<dbReference type="AlphaFoldDB" id="A0A024GSA6"/>
<proteinExistence type="predicted"/>
<keyword evidence="1" id="KW-1133">Transmembrane helix</keyword>
<keyword evidence="4" id="KW-1185">Reference proteome</keyword>
<dbReference type="GO" id="GO:0005739">
    <property type="term" value="C:mitochondrion"/>
    <property type="evidence" value="ECO:0007669"/>
    <property type="project" value="TreeGrafter"/>
</dbReference>
<dbReference type="InterPro" id="IPR009688">
    <property type="entry name" value="FAM210A/B-like_dom"/>
</dbReference>
<feature type="domain" description="DUF1279" evidence="2">
    <location>
        <begin position="63"/>
        <end position="172"/>
    </location>
</feature>
<feature type="transmembrane region" description="Helical" evidence="1">
    <location>
        <begin position="71"/>
        <end position="94"/>
    </location>
</feature>
<protein>
    <recommendedName>
        <fullName evidence="2">DUF1279 domain-containing protein</fullName>
    </recommendedName>
</protein>
<sequence>MGPCMEKNRAMPRMCLQSTSTHHGKHQCNYFMRSSVKMRTISSEKPAVTKESIKAQSQTHLNRFKDLWRKYGLVAIGTYFTMYGIVLGSIYISIENGLISKNRNTRLNKDTTTNFDVVSTTNKMIALAEDYGLVKYLDVERVNSKTGSFVIAWVATKFTEPIRLAITLAITPRIARFLGRAPKKIVK</sequence>
<keyword evidence="1" id="KW-0812">Transmembrane</keyword>